<feature type="domain" description="Gp5/Type VI secretion system Vgr C-terminal trimerisation" evidence="5">
    <location>
        <begin position="462"/>
        <end position="553"/>
    </location>
</feature>
<dbReference type="Pfam" id="PF04717">
    <property type="entry name" value="Phage_base_V"/>
    <property type="match status" value="1"/>
</dbReference>
<dbReference type="Pfam" id="PF05954">
    <property type="entry name" value="Phage_GPD"/>
    <property type="match status" value="1"/>
</dbReference>
<comment type="similarity">
    <text evidence="2">Belongs to the VgrG protein family.</text>
</comment>
<proteinExistence type="inferred from homology"/>
<dbReference type="Gene3D" id="2.40.50.230">
    <property type="entry name" value="Gp5 N-terminal domain"/>
    <property type="match status" value="1"/>
</dbReference>
<dbReference type="Pfam" id="PF22178">
    <property type="entry name" value="Gp5_trimer_C"/>
    <property type="match status" value="1"/>
</dbReference>
<keyword evidence="7" id="KW-1185">Reference proteome</keyword>
<evidence type="ECO:0000256" key="3">
    <source>
        <dbReference type="ARBA" id="ARBA00022525"/>
    </source>
</evidence>
<evidence type="ECO:0000256" key="2">
    <source>
        <dbReference type="ARBA" id="ARBA00005558"/>
    </source>
</evidence>
<dbReference type="InterPro" id="IPR006531">
    <property type="entry name" value="Gp5/Vgr_OB"/>
</dbReference>
<dbReference type="SUPFAM" id="SSF69255">
    <property type="entry name" value="gp5 N-terminal domain-like"/>
    <property type="match status" value="1"/>
</dbReference>
<dbReference type="InterPro" id="IPR017847">
    <property type="entry name" value="T6SS_RhsGE_Vgr_subset"/>
</dbReference>
<accession>A0ABW5DSY4</accession>
<dbReference type="InterPro" id="IPR006533">
    <property type="entry name" value="T6SS_Vgr_RhsGE"/>
</dbReference>
<evidence type="ECO:0000313" key="6">
    <source>
        <dbReference type="EMBL" id="MFD2264263.1"/>
    </source>
</evidence>
<reference evidence="7" key="1">
    <citation type="journal article" date="2019" name="Int. J. Syst. Evol. Microbiol.">
        <title>The Global Catalogue of Microorganisms (GCM) 10K type strain sequencing project: providing services to taxonomists for standard genome sequencing and annotation.</title>
        <authorList>
            <consortium name="The Broad Institute Genomics Platform"/>
            <consortium name="The Broad Institute Genome Sequencing Center for Infectious Disease"/>
            <person name="Wu L."/>
            <person name="Ma J."/>
        </authorList>
    </citation>
    <scope>NUCLEOTIDE SEQUENCE [LARGE SCALE GENOMIC DNA]</scope>
    <source>
        <strain evidence="7">CGMCC 1.19062</strain>
    </source>
</reference>
<evidence type="ECO:0000313" key="7">
    <source>
        <dbReference type="Proteomes" id="UP001597295"/>
    </source>
</evidence>
<dbReference type="PANTHER" id="PTHR32305:SF15">
    <property type="entry name" value="PROTEIN RHSA-RELATED"/>
    <property type="match status" value="1"/>
</dbReference>
<dbReference type="SUPFAM" id="SSF69349">
    <property type="entry name" value="Phage fibre proteins"/>
    <property type="match status" value="1"/>
</dbReference>
<dbReference type="EMBL" id="JBHUIP010000013">
    <property type="protein sequence ID" value="MFD2264263.1"/>
    <property type="molecule type" value="Genomic_DNA"/>
</dbReference>
<dbReference type="SUPFAM" id="SSF69279">
    <property type="entry name" value="Phage tail proteins"/>
    <property type="match status" value="2"/>
</dbReference>
<dbReference type="Gene3D" id="3.55.50.10">
    <property type="entry name" value="Baseplate protein-like domains"/>
    <property type="match status" value="1"/>
</dbReference>
<dbReference type="Proteomes" id="UP001597295">
    <property type="component" value="Unassembled WGS sequence"/>
</dbReference>
<dbReference type="PANTHER" id="PTHR32305">
    <property type="match status" value="1"/>
</dbReference>
<comment type="subcellular location">
    <subcellularLocation>
        <location evidence="1">Secreted</location>
    </subcellularLocation>
</comment>
<dbReference type="InterPro" id="IPR050708">
    <property type="entry name" value="T6SS_VgrG/RHS"/>
</dbReference>
<dbReference type="Gene3D" id="4.10.220.110">
    <property type="match status" value="1"/>
</dbReference>
<sequence>MSAPADNRQETQYLSITISGASGSVQLARISGVERISDLYNYRLEMYVDAADFDTEALVGLPAAVKISVTDEDDRYIHGILTEVALTGVQPDIERVFFQAQLRPKLWALDLAADCKIFQNKSVTDIIDAILADGGVTDVKKSLTGTYTARDYCVQWRESPLNFIRRLMEDEGIFFFFEHSDSADTLVLGDDADAHVDCPVVAALEWTEHMDEPTMDNERVHDVRLEKRQITQAVGMRSYHFETPATSLTVSSEGDAATPKQNDWGWTHTTADAGTRLAGFRLGAHEAGQRLLRIAGTNRSLACGYKFELASHPISAVNGGWTILETAIDATAETFHVSALSFPATVTFRAPITAFRPFIPSTQTAKVVGPAGEEIHTDKYGRVKVKFHWDAVGKEDEKASCWIRCAQGWAGSGWGFVFLPRIGMEVVVSFLDGDPDQPLITGCVYNGTNSVPYGLPGEKTKSTIKTRAANTDGKFNEIRFEDKADAEEIYMFAQKDHNVTVENDETWTVKHDRTATITNDDTLTVDHDQTQTVKNNRTRTVTEGNETITISTGTREVTVEGGETHTNNANFTQNVKGDHTLSVGGNLTIEVKGSLSISAKDVKITASSAGSGITLDSGAAMALKSMQAMTLEATATLGMKGTAGAKLESPAKIDIETAGMLNAKGSMANFKADGLGEVSAGGILTVKGALVKIN</sequence>
<keyword evidence="3" id="KW-0964">Secreted</keyword>
<evidence type="ECO:0000259" key="5">
    <source>
        <dbReference type="Pfam" id="PF22178"/>
    </source>
</evidence>
<dbReference type="InterPro" id="IPR037026">
    <property type="entry name" value="Vgr_OB-fold_dom_sf"/>
</dbReference>
<dbReference type="NCBIfam" id="TIGR03361">
    <property type="entry name" value="VI_Rhs_Vgr"/>
    <property type="match status" value="1"/>
</dbReference>
<dbReference type="NCBIfam" id="TIGR01646">
    <property type="entry name" value="vgr_GE"/>
    <property type="match status" value="1"/>
</dbReference>
<evidence type="ECO:0000256" key="1">
    <source>
        <dbReference type="ARBA" id="ARBA00004613"/>
    </source>
</evidence>
<organism evidence="6 7">
    <name type="scientific">Lacibacterium aquatile</name>
    <dbReference type="NCBI Taxonomy" id="1168082"/>
    <lineage>
        <taxon>Bacteria</taxon>
        <taxon>Pseudomonadati</taxon>
        <taxon>Pseudomonadota</taxon>
        <taxon>Alphaproteobacteria</taxon>
        <taxon>Rhodospirillales</taxon>
        <taxon>Rhodospirillaceae</taxon>
    </lineage>
</organism>
<evidence type="ECO:0000259" key="4">
    <source>
        <dbReference type="Pfam" id="PF04717"/>
    </source>
</evidence>
<name>A0ABW5DSY4_9PROT</name>
<feature type="domain" description="Gp5/Type VI secretion system Vgr protein OB-fold" evidence="4">
    <location>
        <begin position="376"/>
        <end position="445"/>
    </location>
</feature>
<protein>
    <submittedName>
        <fullName evidence="6">Type VI secretion system Vgr family protein</fullName>
    </submittedName>
</protein>
<dbReference type="InterPro" id="IPR054030">
    <property type="entry name" value="Gp5_Vgr_C"/>
</dbReference>
<dbReference type="RefSeq" id="WP_379877334.1">
    <property type="nucleotide sequence ID" value="NZ_JBHUIP010000013.1"/>
</dbReference>
<dbReference type="Gene3D" id="2.30.110.50">
    <property type="match status" value="1"/>
</dbReference>
<comment type="caution">
    <text evidence="6">The sequence shown here is derived from an EMBL/GenBank/DDBJ whole genome shotgun (WGS) entry which is preliminary data.</text>
</comment>
<gene>
    <name evidence="6" type="ORF">ACFSM5_15275</name>
</gene>